<feature type="domain" description="ATP-grasp" evidence="3">
    <location>
        <begin position="232"/>
        <end position="484"/>
    </location>
</feature>
<organism evidence="4 5">
    <name type="scientific">Prosthecochloris marina</name>
    <dbReference type="NCBI Taxonomy" id="2017681"/>
    <lineage>
        <taxon>Bacteria</taxon>
        <taxon>Pseudomonadati</taxon>
        <taxon>Chlorobiota</taxon>
        <taxon>Chlorobiia</taxon>
        <taxon>Chlorobiales</taxon>
        <taxon>Chlorobiaceae</taxon>
        <taxon>Prosthecochloris</taxon>
    </lineage>
</organism>
<dbReference type="Gene3D" id="3.30.1490.20">
    <property type="entry name" value="ATP-grasp fold, A domain"/>
    <property type="match status" value="1"/>
</dbReference>
<evidence type="ECO:0000259" key="3">
    <source>
        <dbReference type="PROSITE" id="PS50975"/>
    </source>
</evidence>
<dbReference type="RefSeq" id="WP_110023290.1">
    <property type="nucleotide sequence ID" value="NZ_PDNZ01000004.1"/>
</dbReference>
<gene>
    <name evidence="4" type="ORF">CR164_07430</name>
</gene>
<comment type="caution">
    <text evidence="4">The sequence shown here is derived from an EMBL/GenBank/DDBJ whole genome shotgun (WGS) entry which is preliminary data.</text>
</comment>
<keyword evidence="1 4" id="KW-0436">Ligase</keyword>
<reference evidence="5" key="1">
    <citation type="submission" date="2017-10" db="EMBL/GenBank/DDBJ databases">
        <authorList>
            <person name="Gaisin V.A."/>
            <person name="Rysina M.S."/>
            <person name="Grouzdev D.S."/>
        </authorList>
    </citation>
    <scope>NUCLEOTIDE SEQUENCE [LARGE SCALE GENOMIC DNA]</scope>
    <source>
        <strain evidence="5">V1</strain>
    </source>
</reference>
<dbReference type="GO" id="GO:0046872">
    <property type="term" value="F:metal ion binding"/>
    <property type="evidence" value="ECO:0007669"/>
    <property type="project" value="InterPro"/>
</dbReference>
<dbReference type="GO" id="GO:0005524">
    <property type="term" value="F:ATP binding"/>
    <property type="evidence" value="ECO:0007669"/>
    <property type="project" value="UniProtKB-UniRule"/>
</dbReference>
<keyword evidence="5" id="KW-1185">Reference proteome</keyword>
<dbReference type="PANTHER" id="PTHR21621:SF0">
    <property type="entry name" value="BETA-CITRYLGLUTAMATE SYNTHASE B-RELATED"/>
    <property type="match status" value="1"/>
</dbReference>
<dbReference type="PROSITE" id="PS50975">
    <property type="entry name" value="ATP_GRASP"/>
    <property type="match status" value="1"/>
</dbReference>
<evidence type="ECO:0000256" key="1">
    <source>
        <dbReference type="ARBA" id="ARBA00022598"/>
    </source>
</evidence>
<dbReference type="GO" id="GO:0018169">
    <property type="term" value="F:ribosomal S6-glutamic acid ligase activity"/>
    <property type="evidence" value="ECO:0007669"/>
    <property type="project" value="TreeGrafter"/>
</dbReference>
<evidence type="ECO:0000313" key="5">
    <source>
        <dbReference type="Proteomes" id="UP000246278"/>
    </source>
</evidence>
<accession>A0A317T9N8</accession>
<proteinExistence type="predicted"/>
<keyword evidence="2" id="KW-0067">ATP-binding</keyword>
<name>A0A317T9N8_9CHLB</name>
<dbReference type="Gene3D" id="3.30.470.20">
    <property type="entry name" value="ATP-grasp fold, B domain"/>
    <property type="match status" value="1"/>
</dbReference>
<dbReference type="InterPro" id="IPR011095">
    <property type="entry name" value="Dala_Dala_lig_C"/>
</dbReference>
<dbReference type="EMBL" id="PDNZ01000004">
    <property type="protein sequence ID" value="PWW82156.1"/>
    <property type="molecule type" value="Genomic_DNA"/>
</dbReference>
<dbReference type="GO" id="GO:0008716">
    <property type="term" value="F:D-alanine-D-alanine ligase activity"/>
    <property type="evidence" value="ECO:0007669"/>
    <property type="project" value="InterPro"/>
</dbReference>
<dbReference type="SUPFAM" id="SSF56059">
    <property type="entry name" value="Glutathione synthetase ATP-binding domain-like"/>
    <property type="match status" value="1"/>
</dbReference>
<dbReference type="Proteomes" id="UP000246278">
    <property type="component" value="Unassembled WGS sequence"/>
</dbReference>
<evidence type="ECO:0000256" key="2">
    <source>
        <dbReference type="PROSITE-ProRule" id="PRU00409"/>
    </source>
</evidence>
<dbReference type="InterPro" id="IPR013815">
    <property type="entry name" value="ATP_grasp_subdomain_1"/>
</dbReference>
<dbReference type="GO" id="GO:0005737">
    <property type="term" value="C:cytoplasm"/>
    <property type="evidence" value="ECO:0007669"/>
    <property type="project" value="TreeGrafter"/>
</dbReference>
<protein>
    <submittedName>
        <fullName evidence="4">Carboxylate--amine ligase</fullName>
    </submittedName>
</protein>
<dbReference type="InterPro" id="IPR011761">
    <property type="entry name" value="ATP-grasp"/>
</dbReference>
<dbReference type="PANTHER" id="PTHR21621">
    <property type="entry name" value="RIBOSOMAL PROTEIN S6 MODIFICATION PROTEIN"/>
    <property type="match status" value="1"/>
</dbReference>
<sequence length="614" mass="68505">MQSTITTHQQGYRYGLRQPGNILTFFTRSISNNVDLETIDDWLATKLEVTIEPRPGYVYKVNDAEAEKVGALMWRVLLLGRYLQQIAGIPVFDPGLILDVRKDDKDPSQWQSRIVVPMLDGIPFKGIDHTYSSALKLIMLLQKQGHPSGAPITIYNVIQKKILPPLRSMITAGISTIPILRTAYRCRIPFRHIGSGIYQLGWGSKSRLMDRSSVDSDSVIGVKLTTNKILAASLLRAAGLPAPEHIPVNSREQAVLAADKLGWPLVVKPADKERGEGVTVSITNKEKLSAAYKNAASFSKQILVEREVPGICYRLLIANSKMLYAIRRGPRSVEGDGKHTVSELVDSANRRNKAKPSWLQEKHCPLDKQALEAMSLAGFSPDSVPDKGVRVPLRKIESTAWGGYIEDVGEHVHPDNREIAERAARLFELCNAGVDIISSDITQPWHDNGAIINEVNYAPYFGGNDIARSLIPVYLEKLMNGDGRIPVEIVVGSDKAVEEGRSRQESFIRRNVDCYLTSHNLTVTPSGEHLTFPFESLFNRATALLKNKSAEALVLVVQTDEFLKTGLPIDHFDRLIHIDNDIINWNDSNRKINSNVRQELLKLLQFFAQKINKS</sequence>
<evidence type="ECO:0000313" key="4">
    <source>
        <dbReference type="EMBL" id="PWW82156.1"/>
    </source>
</evidence>
<dbReference type="AlphaFoldDB" id="A0A317T9N8"/>
<dbReference type="OrthoDB" id="9804625at2"/>
<dbReference type="Pfam" id="PF07478">
    <property type="entry name" value="Dala_Dala_lig_C"/>
    <property type="match status" value="1"/>
</dbReference>
<keyword evidence="2" id="KW-0547">Nucleotide-binding</keyword>
<dbReference type="GO" id="GO:0009432">
    <property type="term" value="P:SOS response"/>
    <property type="evidence" value="ECO:0007669"/>
    <property type="project" value="TreeGrafter"/>
</dbReference>